<dbReference type="EMBL" id="BT036208">
    <property type="protein sequence ID" value="ACF81213.1"/>
    <property type="molecule type" value="mRNA"/>
</dbReference>
<reference evidence="5" key="3">
    <citation type="submission" date="2015-12" db="EMBL/GenBank/DDBJ databases">
        <title>Update maize B73 reference genome by single molecule sequencing technologies.</title>
        <authorList>
            <consortium name="Maize Genome Sequencing Project"/>
            <person name="Ware D."/>
        </authorList>
    </citation>
    <scope>NUCLEOTIDE SEQUENCE</scope>
    <source>
        <tissue evidence="5">Seedling</tissue>
    </source>
</reference>
<dbReference type="KEGG" id="zma:100193838"/>
<dbReference type="GeneID" id="100193838"/>
<dbReference type="Gramene" id="Zm00001eb375230_T001">
    <property type="protein sequence ID" value="Zm00001eb375230_P001"/>
    <property type="gene ID" value="Zm00001eb375230"/>
</dbReference>
<reference evidence="4" key="1">
    <citation type="journal article" date="2009" name="PLoS Genet.">
        <title>Sequencing, mapping, and analysis of 27,455 maize full-length cDNAs.</title>
        <authorList>
            <person name="Soderlund C."/>
            <person name="Descour A."/>
            <person name="Kudrna D."/>
            <person name="Bomhoff M."/>
            <person name="Boyd L."/>
            <person name="Currie J."/>
            <person name="Angelova A."/>
            <person name="Collura K."/>
            <person name="Wissotski M."/>
            <person name="Ashley E."/>
            <person name="Morrow D."/>
            <person name="Fernandes J."/>
            <person name="Walbot V."/>
            <person name="Yu Y."/>
        </authorList>
    </citation>
    <scope>NUCLEOTIDE SEQUENCE</scope>
    <source>
        <strain evidence="4">B73</strain>
    </source>
</reference>
<evidence type="ECO:0000259" key="3">
    <source>
        <dbReference type="Pfam" id="PF04195"/>
    </source>
</evidence>
<evidence type="ECO:0000313" key="7">
    <source>
        <dbReference type="Proteomes" id="UP000007305"/>
    </source>
</evidence>
<dbReference type="EnsemblPlants" id="Zm00001eb375230_T001">
    <property type="protein sequence ID" value="Zm00001eb375230_P001"/>
    <property type="gene ID" value="Zm00001eb375230"/>
</dbReference>
<feature type="compositionally biased region" description="Basic and acidic residues" evidence="2">
    <location>
        <begin position="320"/>
        <end position="334"/>
    </location>
</feature>
<reference evidence="6" key="5">
    <citation type="submission" date="2021-05" db="UniProtKB">
        <authorList>
            <consortium name="EnsemblPlants"/>
        </authorList>
    </citation>
    <scope>IDENTIFICATION</scope>
    <source>
        <strain evidence="6">cv. B73</strain>
    </source>
</reference>
<evidence type="ECO:0000256" key="2">
    <source>
        <dbReference type="SAM" id="MobiDB-lite"/>
    </source>
</evidence>
<gene>
    <name evidence="6" type="primary">LOC100193838</name>
    <name evidence="5" type="ORF">ZEAMMB73_Zm00001d045158</name>
</gene>
<name>B4FGH0_MAIZE</name>
<dbReference type="PaxDb" id="4577-GRMZM2G008152_P01"/>
<dbReference type="RefSeq" id="NP_001132392.1">
    <property type="nucleotide sequence ID" value="NM_001138920.1"/>
</dbReference>
<dbReference type="PANTHER" id="PTHR31099:SF28">
    <property type="entry name" value="F5J5.12"/>
    <property type="match status" value="1"/>
</dbReference>
<evidence type="ECO:0000256" key="1">
    <source>
        <dbReference type="SAM" id="Coils"/>
    </source>
</evidence>
<feature type="compositionally biased region" description="Basic and acidic residues" evidence="2">
    <location>
        <begin position="351"/>
        <end position="360"/>
    </location>
</feature>
<keyword evidence="1" id="KW-0175">Coiled coil</keyword>
<accession>B4FGH0</accession>
<dbReference type="SMR" id="B4FGH0"/>
<sequence>MPSASSSSSSSLYIIGDSSRLRDDPIIEVGDMDEDGSSGGALSGLVAERFASSFETQGSIDALCRKYGVPEQYSAVLPAGHQRACSPPGSAVSVYAHALEAGMRVPLHGFFCEVLAHFGVAPSQIAPNGWRAMAGFVVLSHSAGVAPSLPVFRHFFSLCAFKLKGWYYFRGKDAAGLLFKGMPLSIAGWKEAFFFLKSPTPWPCPVKWGGLSMGSTVEPALTREEQSVAKKLLRVHGAAVDIMTYLSESNLAAATIAGSSAKPPPPPIGTTSSASAKGMDPCVYDMMKNLRAAKAAQASGVTVKTEPSSDTPSSCKKRKVVEDATKQDPPRPEPPHYSPPGFFSAHKSPKVTREPDGGATSDWERARRMLQSIVTPALEQTFSVAKPSDVIASSYTTALQAANYASFSLGYALELEDKLAAREREADALRRELSQAKAELAGAKKAAAEGVRGAREAAVRDFRGSTEQVVRFAEHALAGYEKGMDDMKRAVLRRYPHLDPEQLVVPADGGGAQ</sequence>
<dbReference type="PANTHER" id="PTHR31099">
    <property type="entry name" value="OS06G0165300 PROTEIN"/>
    <property type="match status" value="1"/>
</dbReference>
<dbReference type="Proteomes" id="UP000007305">
    <property type="component" value="Chromosome 9"/>
</dbReference>
<dbReference type="AlphaFoldDB" id="B4FGH0"/>
<feature type="coiled-coil region" evidence="1">
    <location>
        <begin position="412"/>
        <end position="446"/>
    </location>
</feature>
<protein>
    <recommendedName>
        <fullName evidence="3">Transposase (putative) gypsy type domain-containing protein</fullName>
    </recommendedName>
</protein>
<dbReference type="Pfam" id="PF04195">
    <property type="entry name" value="Transposase_28"/>
    <property type="match status" value="1"/>
</dbReference>
<feature type="compositionally biased region" description="Polar residues" evidence="2">
    <location>
        <begin position="299"/>
        <end position="314"/>
    </location>
</feature>
<reference evidence="7" key="2">
    <citation type="journal article" date="2009" name="Science">
        <title>The B73 maize genome: complexity, diversity, and dynamics.</title>
        <authorList>
            <person name="Schnable P.S."/>
            <person name="Ware D."/>
            <person name="Fulton R.S."/>
            <person name="Stein J.C."/>
            <person name="Wei F."/>
            <person name="Pasternak S."/>
            <person name="Liang C."/>
            <person name="Zhang J."/>
            <person name="Fulton L."/>
            <person name="Graves T.A."/>
            <person name="Minx P."/>
            <person name="Reily A.D."/>
            <person name="Courtney L."/>
            <person name="Kruchowski S.S."/>
            <person name="Tomlinson C."/>
            <person name="Strong C."/>
            <person name="Delehaunty K."/>
            <person name="Fronick C."/>
            <person name="Courtney B."/>
            <person name="Rock S.M."/>
            <person name="Belter E."/>
            <person name="Du F."/>
            <person name="Kim K."/>
            <person name="Abbott R.M."/>
            <person name="Cotton M."/>
            <person name="Levy A."/>
            <person name="Marchetto P."/>
            <person name="Ochoa K."/>
            <person name="Jackson S.M."/>
            <person name="Gillam B."/>
            <person name="Chen W."/>
            <person name="Yan L."/>
            <person name="Higginbotham J."/>
            <person name="Cardenas M."/>
            <person name="Waligorski J."/>
            <person name="Applebaum E."/>
            <person name="Phelps L."/>
            <person name="Falcone J."/>
            <person name="Kanchi K."/>
            <person name="Thane T."/>
            <person name="Scimone A."/>
            <person name="Thane N."/>
            <person name="Henke J."/>
            <person name="Wang T."/>
            <person name="Ruppert J."/>
            <person name="Shah N."/>
            <person name="Rotter K."/>
            <person name="Hodges J."/>
            <person name="Ingenthron E."/>
            <person name="Cordes M."/>
            <person name="Kohlberg S."/>
            <person name="Sgro J."/>
            <person name="Delgado B."/>
            <person name="Mead K."/>
            <person name="Chinwalla A."/>
            <person name="Leonard S."/>
            <person name="Crouse K."/>
            <person name="Collura K."/>
            <person name="Kudrna D."/>
            <person name="Currie J."/>
            <person name="He R."/>
            <person name="Angelova A."/>
            <person name="Rajasekar S."/>
            <person name="Mueller T."/>
            <person name="Lomeli R."/>
            <person name="Scara G."/>
            <person name="Ko A."/>
            <person name="Delaney K."/>
            <person name="Wissotski M."/>
            <person name="Lopez G."/>
            <person name="Campos D."/>
            <person name="Braidotti M."/>
            <person name="Ashley E."/>
            <person name="Golser W."/>
            <person name="Kim H."/>
            <person name="Lee S."/>
            <person name="Lin J."/>
            <person name="Dujmic Z."/>
            <person name="Kim W."/>
            <person name="Talag J."/>
            <person name="Zuccolo A."/>
            <person name="Fan C."/>
            <person name="Sebastian A."/>
            <person name="Kramer M."/>
            <person name="Spiegel L."/>
            <person name="Nascimento L."/>
            <person name="Zutavern T."/>
            <person name="Miller B."/>
            <person name="Ambroise C."/>
            <person name="Muller S."/>
            <person name="Spooner W."/>
            <person name="Narechania A."/>
            <person name="Ren L."/>
            <person name="Wei S."/>
            <person name="Kumari S."/>
            <person name="Faga B."/>
            <person name="Levy M.J."/>
            <person name="McMahan L."/>
            <person name="Van Buren P."/>
            <person name="Vaughn M.W."/>
            <person name="Ying K."/>
            <person name="Yeh C.-T."/>
            <person name="Emrich S.J."/>
            <person name="Jia Y."/>
            <person name="Kalyanaraman A."/>
            <person name="Hsia A.-P."/>
            <person name="Barbazuk W.B."/>
            <person name="Baucom R.S."/>
            <person name="Brutnell T.P."/>
            <person name="Carpita N.C."/>
            <person name="Chaparro C."/>
            <person name="Chia J.-M."/>
            <person name="Deragon J.-M."/>
            <person name="Estill J.C."/>
            <person name="Fu Y."/>
            <person name="Jeddeloh J.A."/>
            <person name="Han Y."/>
            <person name="Lee H."/>
            <person name="Li P."/>
            <person name="Lisch D.R."/>
            <person name="Liu S."/>
            <person name="Liu Z."/>
            <person name="Nagel D.H."/>
            <person name="McCann M.C."/>
            <person name="SanMiguel P."/>
            <person name="Myers A.M."/>
            <person name="Nettleton D."/>
            <person name="Nguyen J."/>
            <person name="Penning B.W."/>
            <person name="Ponnala L."/>
            <person name="Schneider K.L."/>
            <person name="Schwartz D.C."/>
            <person name="Sharma A."/>
            <person name="Soderlund C."/>
            <person name="Springer N.M."/>
            <person name="Sun Q."/>
            <person name="Wang H."/>
            <person name="Waterman M."/>
            <person name="Westerman R."/>
            <person name="Wolfgruber T.K."/>
            <person name="Yang L."/>
            <person name="Yu Y."/>
            <person name="Zhang L."/>
            <person name="Zhou S."/>
            <person name="Zhu Q."/>
            <person name="Bennetzen J.L."/>
            <person name="Dawe R.K."/>
            <person name="Jiang J."/>
            <person name="Jiang N."/>
            <person name="Presting G.G."/>
            <person name="Wessler S.R."/>
            <person name="Aluru S."/>
            <person name="Martienssen R.A."/>
            <person name="Clifton S.W."/>
            <person name="McCombie W.R."/>
            <person name="Wing R.A."/>
            <person name="Wilson R.K."/>
        </authorList>
    </citation>
    <scope>NUCLEOTIDE SEQUENCE [LARGE SCALE GENOMIC DNA]</scope>
    <source>
        <strain evidence="7">cv. B73</strain>
    </source>
</reference>
<evidence type="ECO:0000313" key="4">
    <source>
        <dbReference type="EMBL" id="ACF81213.1"/>
    </source>
</evidence>
<evidence type="ECO:0000313" key="6">
    <source>
        <dbReference type="EnsemblPlants" id="Zm00001eb375230_P001"/>
    </source>
</evidence>
<keyword evidence="7" id="KW-1185">Reference proteome</keyword>
<evidence type="ECO:0000313" key="5">
    <source>
        <dbReference type="EMBL" id="AQL01686.1"/>
    </source>
</evidence>
<proteinExistence type="evidence at transcript level"/>
<dbReference type="InterPro" id="IPR007321">
    <property type="entry name" value="Transposase_28"/>
</dbReference>
<feature type="region of interest" description="Disordered" evidence="2">
    <location>
        <begin position="257"/>
        <end position="276"/>
    </location>
</feature>
<reference evidence="6" key="4">
    <citation type="submission" date="2019-07" db="EMBL/GenBank/DDBJ databases">
        <authorList>
            <person name="Seetharam A."/>
            <person name="Woodhouse M."/>
            <person name="Cannon E."/>
        </authorList>
    </citation>
    <scope>NUCLEOTIDE SEQUENCE [LARGE SCALE GENOMIC DNA]</scope>
    <source>
        <strain evidence="6">cv. B73</strain>
    </source>
</reference>
<dbReference type="OrthoDB" id="671678at2759"/>
<dbReference type="STRING" id="4577.B4FGH0"/>
<dbReference type="OMA" id="CAMEWRE"/>
<feature type="region of interest" description="Disordered" evidence="2">
    <location>
        <begin position="296"/>
        <end position="360"/>
    </location>
</feature>
<dbReference type="eggNOG" id="ENOG502S94V">
    <property type="taxonomic scope" value="Eukaryota"/>
</dbReference>
<dbReference type="EMBL" id="CM000785">
    <property type="protein sequence ID" value="AQL01686.1"/>
    <property type="molecule type" value="Genomic_DNA"/>
</dbReference>
<organism evidence="4">
    <name type="scientific">Zea mays</name>
    <name type="common">Maize</name>
    <dbReference type="NCBI Taxonomy" id="4577"/>
    <lineage>
        <taxon>Eukaryota</taxon>
        <taxon>Viridiplantae</taxon>
        <taxon>Streptophyta</taxon>
        <taxon>Embryophyta</taxon>
        <taxon>Tracheophyta</taxon>
        <taxon>Spermatophyta</taxon>
        <taxon>Magnoliopsida</taxon>
        <taxon>Liliopsida</taxon>
        <taxon>Poales</taxon>
        <taxon>Poaceae</taxon>
        <taxon>PACMAD clade</taxon>
        <taxon>Panicoideae</taxon>
        <taxon>Andropogonodae</taxon>
        <taxon>Andropogoneae</taxon>
        <taxon>Tripsacinae</taxon>
        <taxon>Zea</taxon>
    </lineage>
</organism>
<feature type="domain" description="Transposase (putative) gypsy type" evidence="3">
    <location>
        <begin position="94"/>
        <end position="159"/>
    </location>
</feature>